<keyword evidence="8 11" id="KW-0675">Receptor</keyword>
<feature type="transmembrane region" description="Helical" evidence="12">
    <location>
        <begin position="228"/>
        <end position="249"/>
    </location>
</feature>
<dbReference type="CDD" id="cd15204">
    <property type="entry name" value="7tmA_prokineticin-R"/>
    <property type="match status" value="1"/>
</dbReference>
<sequence>MGDSNVSHMVAAYTEMQNTLQEAELDHYVDNYDMDYGIPPDEIPDTTQGQAFFVATIVIGVVLVCIMLVCGLGNFIFIATLTRYKKLRNLTNLLIANLAISDFLVAVVCCPFLVDYYVVKQLSWDHGLVLCASVNYLRTVSLYVSTNALLAIAVDRYMAIVHPLRPRMKYQTAYCLITGVWIVPILISIPSAYFASETMYPHGGTPTTHKTFCAQIWPVDQQAYYRSYFLFIFAVEFVGPVIFMAMCYARISRELWFKNVPGFQTEQIKKRLRCRRKTVMVLIGILTAYILCWAPYYGFTILRDFHPTLISRQKNSLVAFYIIECIAMSNSMINTFCFVSVKNNTVKYLKKIVLLRWKSTYTPNKSVDETDVRTSSMPATEEIECIHLR</sequence>
<dbReference type="GO" id="GO:0008188">
    <property type="term" value="F:neuropeptide receptor activity"/>
    <property type="evidence" value="ECO:0007669"/>
    <property type="project" value="TreeGrafter"/>
</dbReference>
<evidence type="ECO:0000256" key="3">
    <source>
        <dbReference type="ARBA" id="ARBA00022692"/>
    </source>
</evidence>
<evidence type="ECO:0000256" key="5">
    <source>
        <dbReference type="ARBA" id="ARBA00023040"/>
    </source>
</evidence>
<keyword evidence="9" id="KW-0325">Glycoprotein</keyword>
<evidence type="ECO:0000256" key="11">
    <source>
        <dbReference type="RuleBase" id="RU000688"/>
    </source>
</evidence>
<dbReference type="OrthoDB" id="10053194at2759"/>
<keyword evidence="3 11" id="KW-0812">Transmembrane</keyword>
<dbReference type="PRINTS" id="PR01157">
    <property type="entry name" value="P2YPURNOCPTR"/>
</dbReference>
<protein>
    <submittedName>
        <fullName evidence="14">Prokineticin receptor 1</fullName>
    </submittedName>
</protein>
<dbReference type="EMBL" id="CM015712">
    <property type="protein sequence ID" value="KAF3708161.1"/>
    <property type="molecule type" value="Genomic_DNA"/>
</dbReference>
<evidence type="ECO:0000259" key="13">
    <source>
        <dbReference type="PROSITE" id="PS50262"/>
    </source>
</evidence>
<keyword evidence="4 12" id="KW-1133">Transmembrane helix</keyword>
<dbReference type="PANTHER" id="PTHR24238:SF74">
    <property type="entry name" value="PROKINETICIN RECEPTOR 2"/>
    <property type="match status" value="1"/>
</dbReference>
<reference evidence="15" key="2">
    <citation type="submission" date="2019-02" db="EMBL/GenBank/DDBJ databases">
        <title>Opniocepnalus argus Var Kimnra genome.</title>
        <authorList>
            <person name="Zhou C."/>
            <person name="Xiao S."/>
        </authorList>
    </citation>
    <scope>NUCLEOTIDE SEQUENCE [LARGE SCALE GENOMIC DNA]</scope>
</reference>
<evidence type="ECO:0000256" key="9">
    <source>
        <dbReference type="ARBA" id="ARBA00023180"/>
    </source>
</evidence>
<dbReference type="PANTHER" id="PTHR24238">
    <property type="entry name" value="G-PROTEIN COUPLED RECEPTOR"/>
    <property type="match status" value="1"/>
</dbReference>
<name>A0A6G1QZQ3_CHAAH</name>
<keyword evidence="7" id="KW-1015">Disulfide bond</keyword>
<dbReference type="Gene3D" id="1.20.1070.10">
    <property type="entry name" value="Rhodopsin 7-helix transmembrane proteins"/>
    <property type="match status" value="1"/>
</dbReference>
<feature type="domain" description="G-protein coupled receptors family 1 profile" evidence="13">
    <location>
        <begin position="73"/>
        <end position="338"/>
    </location>
</feature>
<evidence type="ECO:0000256" key="4">
    <source>
        <dbReference type="ARBA" id="ARBA00022989"/>
    </source>
</evidence>
<reference evidence="14 15" key="1">
    <citation type="submission" date="2019-02" db="EMBL/GenBank/DDBJ databases">
        <title>Opniocepnalus argus genome.</title>
        <authorList>
            <person name="Zhou C."/>
            <person name="Xiao S."/>
        </authorList>
    </citation>
    <scope>NUCLEOTIDE SEQUENCE [LARGE SCALE GENOMIC DNA]</scope>
    <source>
        <strain evidence="14">OARG1902GOOAL</strain>
        <tissue evidence="14">Muscle</tissue>
    </source>
</reference>
<evidence type="ECO:0000256" key="8">
    <source>
        <dbReference type="ARBA" id="ARBA00023170"/>
    </source>
</evidence>
<dbReference type="FunFam" id="1.20.1070.10:FF:000069">
    <property type="entry name" value="Prokineticin receptor 2"/>
    <property type="match status" value="1"/>
</dbReference>
<evidence type="ECO:0000313" key="15">
    <source>
        <dbReference type="Proteomes" id="UP000503349"/>
    </source>
</evidence>
<evidence type="ECO:0000256" key="12">
    <source>
        <dbReference type="SAM" id="Phobius"/>
    </source>
</evidence>
<accession>A0A6G1QZQ3</accession>
<comment type="similarity">
    <text evidence="11">Belongs to the G-protein coupled receptor 1 family.</text>
</comment>
<feature type="transmembrane region" description="Helical" evidence="12">
    <location>
        <begin position="93"/>
        <end position="114"/>
    </location>
</feature>
<keyword evidence="5 11" id="KW-0297">G-protein coupled receptor</keyword>
<dbReference type="GO" id="GO:0005886">
    <property type="term" value="C:plasma membrane"/>
    <property type="evidence" value="ECO:0007669"/>
    <property type="project" value="UniProtKB-SubCell"/>
</dbReference>
<dbReference type="Pfam" id="PF00001">
    <property type="entry name" value="7tm_1"/>
    <property type="match status" value="1"/>
</dbReference>
<evidence type="ECO:0000256" key="2">
    <source>
        <dbReference type="ARBA" id="ARBA00022475"/>
    </source>
</evidence>
<dbReference type="PROSITE" id="PS50262">
    <property type="entry name" value="G_PROTEIN_RECEP_F1_2"/>
    <property type="match status" value="1"/>
</dbReference>
<dbReference type="Proteomes" id="UP000503349">
    <property type="component" value="Chromosome 1"/>
</dbReference>
<gene>
    <name evidence="14" type="ORF">EXN66_Car001335</name>
</gene>
<organism evidence="14 15">
    <name type="scientific">Channa argus</name>
    <name type="common">Northern snakehead</name>
    <name type="synonym">Ophicephalus argus</name>
    <dbReference type="NCBI Taxonomy" id="215402"/>
    <lineage>
        <taxon>Eukaryota</taxon>
        <taxon>Metazoa</taxon>
        <taxon>Chordata</taxon>
        <taxon>Craniata</taxon>
        <taxon>Vertebrata</taxon>
        <taxon>Euteleostomi</taxon>
        <taxon>Actinopterygii</taxon>
        <taxon>Neopterygii</taxon>
        <taxon>Teleostei</taxon>
        <taxon>Neoteleostei</taxon>
        <taxon>Acanthomorphata</taxon>
        <taxon>Anabantaria</taxon>
        <taxon>Anabantiformes</taxon>
        <taxon>Channoidei</taxon>
        <taxon>Channidae</taxon>
        <taxon>Channa</taxon>
    </lineage>
</organism>
<evidence type="ECO:0000256" key="6">
    <source>
        <dbReference type="ARBA" id="ARBA00023136"/>
    </source>
</evidence>
<dbReference type="PRINTS" id="PR00237">
    <property type="entry name" value="GPCRRHODOPSN"/>
</dbReference>
<feature type="transmembrane region" description="Helical" evidence="12">
    <location>
        <begin position="279"/>
        <end position="298"/>
    </location>
</feature>
<evidence type="ECO:0000313" key="14">
    <source>
        <dbReference type="EMBL" id="KAF3708161.1"/>
    </source>
</evidence>
<feature type="transmembrane region" description="Helical" evidence="12">
    <location>
        <begin position="318"/>
        <end position="341"/>
    </location>
</feature>
<keyword evidence="10 11" id="KW-0807">Transducer</keyword>
<dbReference type="InterPro" id="IPR017452">
    <property type="entry name" value="GPCR_Rhodpsn_7TM"/>
</dbReference>
<keyword evidence="2" id="KW-1003">Cell membrane</keyword>
<proteinExistence type="inferred from homology"/>
<comment type="subcellular location">
    <subcellularLocation>
        <location evidence="1">Cell membrane</location>
        <topology evidence="1">Multi-pass membrane protein</topology>
    </subcellularLocation>
</comment>
<evidence type="ECO:0000256" key="7">
    <source>
        <dbReference type="ARBA" id="ARBA00023157"/>
    </source>
</evidence>
<feature type="transmembrane region" description="Helical" evidence="12">
    <location>
        <begin position="134"/>
        <end position="154"/>
    </location>
</feature>
<keyword evidence="15" id="KW-1185">Reference proteome</keyword>
<feature type="transmembrane region" description="Helical" evidence="12">
    <location>
        <begin position="174"/>
        <end position="195"/>
    </location>
</feature>
<dbReference type="AlphaFoldDB" id="A0A6G1QZQ3"/>
<feature type="transmembrane region" description="Helical" evidence="12">
    <location>
        <begin position="51"/>
        <end position="81"/>
    </location>
</feature>
<dbReference type="SUPFAM" id="SSF81321">
    <property type="entry name" value="Family A G protein-coupled receptor-like"/>
    <property type="match status" value="1"/>
</dbReference>
<dbReference type="InterPro" id="IPR000276">
    <property type="entry name" value="GPCR_Rhodpsn"/>
</dbReference>
<evidence type="ECO:0000256" key="1">
    <source>
        <dbReference type="ARBA" id="ARBA00004651"/>
    </source>
</evidence>
<dbReference type="PROSITE" id="PS00237">
    <property type="entry name" value="G_PROTEIN_RECEP_F1_1"/>
    <property type="match status" value="1"/>
</dbReference>
<keyword evidence="6 12" id="KW-0472">Membrane</keyword>
<evidence type="ECO:0000256" key="10">
    <source>
        <dbReference type="ARBA" id="ARBA00023224"/>
    </source>
</evidence>